<evidence type="ECO:0000313" key="2">
    <source>
        <dbReference type="EMBL" id="KAJ9599392.1"/>
    </source>
</evidence>
<accession>A0AAD8AHY6</accession>
<feature type="non-terminal residue" evidence="2">
    <location>
        <position position="154"/>
    </location>
</feature>
<name>A0AAD8AHY6_DIPPU</name>
<keyword evidence="3" id="KW-1185">Reference proteome</keyword>
<sequence>TERVGLDDMFKTRIGVPRVKTPVSTKLGLLNVISTGLLLCLFTMPQMQIYLVMEANIQQAMENASYVLFHFCFYFFILTFASNADLAYLFVTSRAYRFNSFIPEFTFFSCKSLLHFAQSYWRLGRLNRLPNAFLYCSFGWFRILNIRSKLLALT</sequence>
<comment type="caution">
    <text evidence="2">The sequence shown here is derived from an EMBL/GenBank/DDBJ whole genome shotgun (WGS) entry which is preliminary data.</text>
</comment>
<evidence type="ECO:0000256" key="1">
    <source>
        <dbReference type="SAM" id="Phobius"/>
    </source>
</evidence>
<keyword evidence="1" id="KW-1133">Transmembrane helix</keyword>
<reference evidence="2" key="2">
    <citation type="submission" date="2023-05" db="EMBL/GenBank/DDBJ databases">
        <authorList>
            <person name="Fouks B."/>
        </authorList>
    </citation>
    <scope>NUCLEOTIDE SEQUENCE</scope>
    <source>
        <strain evidence="2">Stay&amp;Tobe</strain>
        <tissue evidence="2">Testes</tissue>
    </source>
</reference>
<keyword evidence="1" id="KW-0812">Transmembrane</keyword>
<keyword evidence="1" id="KW-0472">Membrane</keyword>
<proteinExistence type="predicted"/>
<reference evidence="2" key="1">
    <citation type="journal article" date="2023" name="IScience">
        <title>Live-bearing cockroach genome reveals convergent evolutionary mechanisms linked to viviparity in insects and beyond.</title>
        <authorList>
            <person name="Fouks B."/>
            <person name="Harrison M.C."/>
            <person name="Mikhailova A.A."/>
            <person name="Marchal E."/>
            <person name="English S."/>
            <person name="Carruthers M."/>
            <person name="Jennings E.C."/>
            <person name="Chiamaka E.L."/>
            <person name="Frigard R.A."/>
            <person name="Pippel M."/>
            <person name="Attardo G.M."/>
            <person name="Benoit J.B."/>
            <person name="Bornberg-Bauer E."/>
            <person name="Tobe S.S."/>
        </authorList>
    </citation>
    <scope>NUCLEOTIDE SEQUENCE</scope>
    <source>
        <strain evidence="2">Stay&amp;Tobe</strain>
    </source>
</reference>
<dbReference type="EMBL" id="JASPKZ010000814">
    <property type="protein sequence ID" value="KAJ9599392.1"/>
    <property type="molecule type" value="Genomic_DNA"/>
</dbReference>
<gene>
    <name evidence="2" type="ORF">L9F63_010154</name>
</gene>
<feature type="non-terminal residue" evidence="2">
    <location>
        <position position="1"/>
    </location>
</feature>
<dbReference type="Proteomes" id="UP001233999">
    <property type="component" value="Unassembled WGS sequence"/>
</dbReference>
<evidence type="ECO:0000313" key="3">
    <source>
        <dbReference type="Proteomes" id="UP001233999"/>
    </source>
</evidence>
<protein>
    <submittedName>
        <fullName evidence="2">Uncharacterized protein</fullName>
    </submittedName>
</protein>
<dbReference type="AlphaFoldDB" id="A0AAD8AHY6"/>
<organism evidence="2 3">
    <name type="scientific">Diploptera punctata</name>
    <name type="common">Pacific beetle cockroach</name>
    <dbReference type="NCBI Taxonomy" id="6984"/>
    <lineage>
        <taxon>Eukaryota</taxon>
        <taxon>Metazoa</taxon>
        <taxon>Ecdysozoa</taxon>
        <taxon>Arthropoda</taxon>
        <taxon>Hexapoda</taxon>
        <taxon>Insecta</taxon>
        <taxon>Pterygota</taxon>
        <taxon>Neoptera</taxon>
        <taxon>Polyneoptera</taxon>
        <taxon>Dictyoptera</taxon>
        <taxon>Blattodea</taxon>
        <taxon>Blaberoidea</taxon>
        <taxon>Blaberidae</taxon>
        <taxon>Diplopterinae</taxon>
        <taxon>Diploptera</taxon>
    </lineage>
</organism>
<feature type="transmembrane region" description="Helical" evidence="1">
    <location>
        <begin position="27"/>
        <end position="47"/>
    </location>
</feature>
<feature type="transmembrane region" description="Helical" evidence="1">
    <location>
        <begin position="67"/>
        <end position="91"/>
    </location>
</feature>